<comment type="caution">
    <text evidence="2">The sequence shown here is derived from an EMBL/GenBank/DDBJ whole genome shotgun (WGS) entry which is preliminary data.</text>
</comment>
<feature type="compositionally biased region" description="Polar residues" evidence="1">
    <location>
        <begin position="102"/>
        <end position="118"/>
    </location>
</feature>
<dbReference type="AlphaFoldDB" id="A0A4C1UB66"/>
<organism evidence="2 3">
    <name type="scientific">Eumeta variegata</name>
    <name type="common">Bagworm moth</name>
    <name type="synonym">Eumeta japonica</name>
    <dbReference type="NCBI Taxonomy" id="151549"/>
    <lineage>
        <taxon>Eukaryota</taxon>
        <taxon>Metazoa</taxon>
        <taxon>Ecdysozoa</taxon>
        <taxon>Arthropoda</taxon>
        <taxon>Hexapoda</taxon>
        <taxon>Insecta</taxon>
        <taxon>Pterygota</taxon>
        <taxon>Neoptera</taxon>
        <taxon>Endopterygota</taxon>
        <taxon>Lepidoptera</taxon>
        <taxon>Glossata</taxon>
        <taxon>Ditrysia</taxon>
        <taxon>Tineoidea</taxon>
        <taxon>Psychidae</taxon>
        <taxon>Oiketicinae</taxon>
        <taxon>Eumeta</taxon>
    </lineage>
</organism>
<evidence type="ECO:0000313" key="3">
    <source>
        <dbReference type="Proteomes" id="UP000299102"/>
    </source>
</evidence>
<feature type="region of interest" description="Disordered" evidence="1">
    <location>
        <begin position="102"/>
        <end position="156"/>
    </location>
</feature>
<accession>A0A4C1UB66</accession>
<sequence>MEMVASSSTEKPFASYALLKIVSVRVTGTKGHVDTHALLNDGFTVTLVDAVLATRIEGEESVDPPCIEAIVGTKLDAAASRRDNWHLLVFNRIRRWSRTQPACVSSANSKKQSPSPSVCSGKRQSRAISSDEGSEQSDITVKGSDEEEQEEQSFKVFKRKHKRVALRLRKISDESSDSTIDIKPS</sequence>
<proteinExistence type="predicted"/>
<protein>
    <submittedName>
        <fullName evidence="2">Uncharacterized protein</fullName>
    </submittedName>
</protein>
<reference evidence="2 3" key="1">
    <citation type="journal article" date="2019" name="Commun. Biol.">
        <title>The bagworm genome reveals a unique fibroin gene that provides high tensile strength.</title>
        <authorList>
            <person name="Kono N."/>
            <person name="Nakamura H."/>
            <person name="Ohtoshi R."/>
            <person name="Tomita M."/>
            <person name="Numata K."/>
            <person name="Arakawa K."/>
        </authorList>
    </citation>
    <scope>NUCLEOTIDE SEQUENCE [LARGE SCALE GENOMIC DNA]</scope>
</reference>
<keyword evidence="3" id="KW-1185">Reference proteome</keyword>
<dbReference type="OrthoDB" id="8958038at2759"/>
<evidence type="ECO:0000256" key="1">
    <source>
        <dbReference type="SAM" id="MobiDB-lite"/>
    </source>
</evidence>
<evidence type="ECO:0000313" key="2">
    <source>
        <dbReference type="EMBL" id="GBP23166.1"/>
    </source>
</evidence>
<gene>
    <name evidence="2" type="ORF">EVAR_82329_1</name>
</gene>
<name>A0A4C1UB66_EUMVA</name>
<dbReference type="Proteomes" id="UP000299102">
    <property type="component" value="Unassembled WGS sequence"/>
</dbReference>
<dbReference type="EMBL" id="BGZK01000148">
    <property type="protein sequence ID" value="GBP23166.1"/>
    <property type="molecule type" value="Genomic_DNA"/>
</dbReference>